<gene>
    <name evidence="2" type="ORF">SAMN02745121_02900</name>
</gene>
<evidence type="ECO:0000313" key="3">
    <source>
        <dbReference type="Proteomes" id="UP000199400"/>
    </source>
</evidence>
<feature type="transmembrane region" description="Helical" evidence="1">
    <location>
        <begin position="36"/>
        <end position="66"/>
    </location>
</feature>
<organism evidence="2 3">
    <name type="scientific">Nannocystis exedens</name>
    <dbReference type="NCBI Taxonomy" id="54"/>
    <lineage>
        <taxon>Bacteria</taxon>
        <taxon>Pseudomonadati</taxon>
        <taxon>Myxococcota</taxon>
        <taxon>Polyangia</taxon>
        <taxon>Nannocystales</taxon>
        <taxon>Nannocystaceae</taxon>
        <taxon>Nannocystis</taxon>
    </lineage>
</organism>
<keyword evidence="1" id="KW-1133">Transmembrane helix</keyword>
<evidence type="ECO:0008006" key="4">
    <source>
        <dbReference type="Google" id="ProtNLM"/>
    </source>
</evidence>
<keyword evidence="3" id="KW-1185">Reference proteome</keyword>
<evidence type="ECO:0000313" key="2">
    <source>
        <dbReference type="EMBL" id="SFE07388.1"/>
    </source>
</evidence>
<dbReference type="GO" id="GO:0016020">
    <property type="term" value="C:membrane"/>
    <property type="evidence" value="ECO:0007669"/>
    <property type="project" value="GOC"/>
</dbReference>
<proteinExistence type="predicted"/>
<sequence>MSTLDRIASIDEFWTREFAYYLHEHRHPLNRLTHMFGVPILVVTGVGAVATLSWKMFVIGWTIGWAFQIAGHRIEGNKPALLKRPISWLMGPVMVMVEFLELAGLHFGFARRARNIVGL</sequence>
<dbReference type="AlphaFoldDB" id="A0A1I1XL78"/>
<dbReference type="Proteomes" id="UP000199400">
    <property type="component" value="Unassembled WGS sequence"/>
</dbReference>
<dbReference type="EMBL" id="FOMX01000008">
    <property type="protein sequence ID" value="SFE07388.1"/>
    <property type="molecule type" value="Genomic_DNA"/>
</dbReference>
<evidence type="ECO:0000256" key="1">
    <source>
        <dbReference type="SAM" id="Phobius"/>
    </source>
</evidence>
<accession>A0A1I1XL78</accession>
<keyword evidence="1" id="KW-0812">Transmembrane</keyword>
<reference evidence="3" key="1">
    <citation type="submission" date="2016-10" db="EMBL/GenBank/DDBJ databases">
        <authorList>
            <person name="Varghese N."/>
            <person name="Submissions S."/>
        </authorList>
    </citation>
    <scope>NUCLEOTIDE SEQUENCE [LARGE SCALE GENOMIC DNA]</scope>
    <source>
        <strain evidence="3">ATCC 25963</strain>
    </source>
</reference>
<feature type="transmembrane region" description="Helical" evidence="1">
    <location>
        <begin position="86"/>
        <end position="109"/>
    </location>
</feature>
<dbReference type="PANTHER" id="PTHR28026">
    <property type="entry name" value="DUF962 DOMAIN PROTEIN (AFU_ORTHOLOGUE AFUA_8G05310)"/>
    <property type="match status" value="1"/>
</dbReference>
<dbReference type="RefSeq" id="WP_170136151.1">
    <property type="nucleotide sequence ID" value="NZ_FOMX01000008.1"/>
</dbReference>
<name>A0A1I1XL78_9BACT</name>
<dbReference type="Pfam" id="PF06127">
    <property type="entry name" value="Mpo1-like"/>
    <property type="match status" value="1"/>
</dbReference>
<dbReference type="InterPro" id="IPR009305">
    <property type="entry name" value="Mpo1-like"/>
</dbReference>
<keyword evidence="1" id="KW-0472">Membrane</keyword>
<protein>
    <recommendedName>
        <fullName evidence="4">DUF962 domain-containing protein</fullName>
    </recommendedName>
</protein>
<dbReference type="PANTHER" id="PTHR28026:SF9">
    <property type="entry name" value="2-HYDROXY-PALMITIC ACID DIOXYGENASE MPO1"/>
    <property type="match status" value="1"/>
</dbReference>
<dbReference type="GO" id="GO:0046521">
    <property type="term" value="P:sphingoid catabolic process"/>
    <property type="evidence" value="ECO:0007669"/>
    <property type="project" value="TreeGrafter"/>
</dbReference>